<keyword evidence="2" id="KW-0472">Membrane</keyword>
<feature type="region of interest" description="Disordered" evidence="1">
    <location>
        <begin position="1"/>
        <end position="91"/>
    </location>
</feature>
<feature type="region of interest" description="Disordered" evidence="1">
    <location>
        <begin position="207"/>
        <end position="227"/>
    </location>
</feature>
<accession>A0AB34IDQ8</accession>
<gene>
    <name evidence="3" type="ORF">AB1Y20_014245</name>
</gene>
<evidence type="ECO:0000313" key="4">
    <source>
        <dbReference type="Proteomes" id="UP001515480"/>
    </source>
</evidence>
<dbReference type="Proteomes" id="UP001515480">
    <property type="component" value="Unassembled WGS sequence"/>
</dbReference>
<proteinExistence type="predicted"/>
<evidence type="ECO:0000313" key="3">
    <source>
        <dbReference type="EMBL" id="KAL1496642.1"/>
    </source>
</evidence>
<sequence>MPTPAPASPSPLPAPPPPSPSPPPPSPSPPPAPSPSPAPPSSRHPPPPPSPTPRLSPTPPPSPPLPAPAPPPAVSSPPPPHLPPQPLAPQPLPYAAFAAVTLLPLAAALLFCSRRLARRSPRSPRRSSSGPKPHSRKGLRGGFVSSLDVTFAEAGGESITESLDGVRDDMRSSRDELELEAAGGAPVDELSFDAAFDEFELDAAERQREAAAPPANSCKLARESSSFGSPVPHFGFEVLVE</sequence>
<keyword evidence="2" id="KW-1133">Transmembrane helix</keyword>
<name>A0AB34IDQ8_PRYPA</name>
<dbReference type="AlphaFoldDB" id="A0AB34IDQ8"/>
<keyword evidence="2" id="KW-0812">Transmembrane</keyword>
<comment type="caution">
    <text evidence="3">The sequence shown here is derived from an EMBL/GenBank/DDBJ whole genome shotgun (WGS) entry which is preliminary data.</text>
</comment>
<evidence type="ECO:0000256" key="1">
    <source>
        <dbReference type="SAM" id="MobiDB-lite"/>
    </source>
</evidence>
<dbReference type="PRINTS" id="PR01217">
    <property type="entry name" value="PRICHEXTENSN"/>
</dbReference>
<protein>
    <submittedName>
        <fullName evidence="3">Uncharacterized protein</fullName>
    </submittedName>
</protein>
<evidence type="ECO:0000256" key="2">
    <source>
        <dbReference type="SAM" id="Phobius"/>
    </source>
</evidence>
<dbReference type="EMBL" id="JBGBPQ010000028">
    <property type="protein sequence ID" value="KAL1496642.1"/>
    <property type="molecule type" value="Genomic_DNA"/>
</dbReference>
<keyword evidence="4" id="KW-1185">Reference proteome</keyword>
<feature type="region of interest" description="Disordered" evidence="1">
    <location>
        <begin position="117"/>
        <end position="142"/>
    </location>
</feature>
<feature type="transmembrane region" description="Helical" evidence="2">
    <location>
        <begin position="92"/>
        <end position="112"/>
    </location>
</feature>
<organism evidence="3 4">
    <name type="scientific">Prymnesium parvum</name>
    <name type="common">Toxic golden alga</name>
    <dbReference type="NCBI Taxonomy" id="97485"/>
    <lineage>
        <taxon>Eukaryota</taxon>
        <taxon>Haptista</taxon>
        <taxon>Haptophyta</taxon>
        <taxon>Prymnesiophyceae</taxon>
        <taxon>Prymnesiales</taxon>
        <taxon>Prymnesiaceae</taxon>
        <taxon>Prymnesium</taxon>
    </lineage>
</organism>
<reference evidence="3 4" key="1">
    <citation type="journal article" date="2024" name="Science">
        <title>Giant polyketide synthase enzymes in the biosynthesis of giant marine polyether toxins.</title>
        <authorList>
            <person name="Fallon T.R."/>
            <person name="Shende V.V."/>
            <person name="Wierzbicki I.H."/>
            <person name="Pendleton A.L."/>
            <person name="Watervoot N.F."/>
            <person name="Auber R.P."/>
            <person name="Gonzalez D.J."/>
            <person name="Wisecaver J.H."/>
            <person name="Moore B.S."/>
        </authorList>
    </citation>
    <scope>NUCLEOTIDE SEQUENCE [LARGE SCALE GENOMIC DNA]</scope>
    <source>
        <strain evidence="3 4">12B1</strain>
    </source>
</reference>